<feature type="chain" id="PRO_5047022349" evidence="1">
    <location>
        <begin position="26"/>
        <end position="306"/>
    </location>
</feature>
<protein>
    <submittedName>
        <fullName evidence="2">DUF5829 family protein</fullName>
    </submittedName>
</protein>
<dbReference type="RefSeq" id="WP_311600630.1">
    <property type="nucleotide sequence ID" value="NZ_JAVREM010000026.1"/>
</dbReference>
<organism evidence="2 3">
    <name type="scientific">Streptomyces millisiae</name>
    <dbReference type="NCBI Taxonomy" id="3075542"/>
    <lineage>
        <taxon>Bacteria</taxon>
        <taxon>Bacillati</taxon>
        <taxon>Actinomycetota</taxon>
        <taxon>Actinomycetes</taxon>
        <taxon>Kitasatosporales</taxon>
        <taxon>Streptomycetaceae</taxon>
        <taxon>Streptomyces</taxon>
    </lineage>
</organism>
<comment type="caution">
    <text evidence="2">The sequence shown here is derived from an EMBL/GenBank/DDBJ whole genome shotgun (WGS) entry which is preliminary data.</text>
</comment>
<dbReference type="InterPro" id="IPR043869">
    <property type="entry name" value="DUF5829"/>
</dbReference>
<proteinExistence type="predicted"/>
<gene>
    <name evidence="2" type="ORF">RNC47_19865</name>
</gene>
<dbReference type="Pfam" id="PF19147">
    <property type="entry name" value="DUF5829"/>
    <property type="match status" value="1"/>
</dbReference>
<accession>A0ABU2LSP0</accession>
<feature type="signal peptide" evidence="1">
    <location>
        <begin position="1"/>
        <end position="25"/>
    </location>
</feature>
<dbReference type="Proteomes" id="UP001183420">
    <property type="component" value="Unassembled WGS sequence"/>
</dbReference>
<keyword evidence="1" id="KW-0732">Signal</keyword>
<evidence type="ECO:0000256" key="1">
    <source>
        <dbReference type="SAM" id="SignalP"/>
    </source>
</evidence>
<evidence type="ECO:0000313" key="3">
    <source>
        <dbReference type="Proteomes" id="UP001183420"/>
    </source>
</evidence>
<name>A0ABU2LSP0_9ACTN</name>
<dbReference type="EMBL" id="JAVREM010000026">
    <property type="protein sequence ID" value="MDT0320594.1"/>
    <property type="molecule type" value="Genomic_DNA"/>
</dbReference>
<keyword evidence="3" id="KW-1185">Reference proteome</keyword>
<evidence type="ECO:0000313" key="2">
    <source>
        <dbReference type="EMBL" id="MDT0320594.1"/>
    </source>
</evidence>
<sequence length="306" mass="33718">MSRTLRATLGLAVTATVVLTGTAGAAESRSSAADDQLLFYNHAYAVVDRETADAIEDSEYLREFANFEVRTTTGGDFSWTGRYLMGRETYLEFFGEGDLPGQDAEFGSSGLGISPEDAGDLDLVARNLVDQGIEPAEGLQTRDFGDGVRVPWFEYLRATGEQYEAFDPWAMEYRGEYFADPRSNTGPESYPGDVSRERYLSDDYQNHLMRDVTAIHLGVPERDLATTVPLLEAGGYDVRTTDSGIVVDDGATTIRLDAVPRAEAGLRSIQMRLNGPVLDQHVEQIGRSTLYVGPRDRAVWTFEAPE</sequence>
<reference evidence="3" key="1">
    <citation type="submission" date="2023-07" db="EMBL/GenBank/DDBJ databases">
        <title>30 novel species of actinomycetes from the DSMZ collection.</title>
        <authorList>
            <person name="Nouioui I."/>
        </authorList>
    </citation>
    <scope>NUCLEOTIDE SEQUENCE [LARGE SCALE GENOMIC DNA]</scope>
    <source>
        <strain evidence="3">DSM 44918</strain>
    </source>
</reference>